<accession>A0A6J1WM40</accession>
<name>A0A6J1WM40_GALME</name>
<keyword evidence="1" id="KW-0472">Membrane</keyword>
<feature type="transmembrane region" description="Helical" evidence="1">
    <location>
        <begin position="21"/>
        <end position="41"/>
    </location>
</feature>
<dbReference type="RefSeq" id="XP_026752518.3">
    <property type="nucleotide sequence ID" value="XM_026896717.3"/>
</dbReference>
<evidence type="ECO:0000256" key="1">
    <source>
        <dbReference type="SAM" id="Phobius"/>
    </source>
</evidence>
<feature type="transmembrane region" description="Helical" evidence="1">
    <location>
        <begin position="97"/>
        <end position="122"/>
    </location>
</feature>
<dbReference type="AlphaFoldDB" id="A0A6J1WM40"/>
<sequence>MYTEVPKLTRCCFCVPLRYGLLVWGYLKLLPLLALFTTLILELKRFLDYQSASETHNNIGVPPSIPILFTIIIVEIIFSIVLLIAGHLKNAILFKVYYYYSIAMAVIFIICYAVFIIGFIVLTYSNPFMYMLLMYVVQIVLFGAAVFVLHIYITILVRSEMLKLRDNSNFSFVNHAAEAQCTMTYGKETV</sequence>
<proteinExistence type="predicted"/>
<feature type="transmembrane region" description="Helical" evidence="1">
    <location>
        <begin position="128"/>
        <end position="155"/>
    </location>
</feature>
<protein>
    <submittedName>
        <fullName evidence="3">Uncharacterized protein LOC113512798</fullName>
    </submittedName>
</protein>
<keyword evidence="2" id="KW-1185">Reference proteome</keyword>
<dbReference type="Proteomes" id="UP001652740">
    <property type="component" value="Unplaced"/>
</dbReference>
<organism evidence="2 3">
    <name type="scientific">Galleria mellonella</name>
    <name type="common">Greater wax moth</name>
    <dbReference type="NCBI Taxonomy" id="7137"/>
    <lineage>
        <taxon>Eukaryota</taxon>
        <taxon>Metazoa</taxon>
        <taxon>Ecdysozoa</taxon>
        <taxon>Arthropoda</taxon>
        <taxon>Hexapoda</taxon>
        <taxon>Insecta</taxon>
        <taxon>Pterygota</taxon>
        <taxon>Neoptera</taxon>
        <taxon>Endopterygota</taxon>
        <taxon>Lepidoptera</taxon>
        <taxon>Glossata</taxon>
        <taxon>Ditrysia</taxon>
        <taxon>Pyraloidea</taxon>
        <taxon>Pyralidae</taxon>
        <taxon>Galleriinae</taxon>
        <taxon>Galleria</taxon>
    </lineage>
</organism>
<gene>
    <name evidence="3" type="primary">LOC113512798</name>
</gene>
<dbReference type="KEGG" id="gmw:113512798"/>
<feature type="transmembrane region" description="Helical" evidence="1">
    <location>
        <begin position="61"/>
        <end position="85"/>
    </location>
</feature>
<evidence type="ECO:0000313" key="3">
    <source>
        <dbReference type="RefSeq" id="XP_026752518.3"/>
    </source>
</evidence>
<dbReference type="GeneID" id="113512798"/>
<dbReference type="InParanoid" id="A0A6J1WM40"/>
<keyword evidence="1" id="KW-1133">Transmembrane helix</keyword>
<evidence type="ECO:0000313" key="2">
    <source>
        <dbReference type="Proteomes" id="UP001652740"/>
    </source>
</evidence>
<keyword evidence="1" id="KW-0812">Transmembrane</keyword>
<reference evidence="3" key="1">
    <citation type="submission" date="2025-08" db="UniProtKB">
        <authorList>
            <consortium name="RefSeq"/>
        </authorList>
    </citation>
    <scope>IDENTIFICATION</scope>
    <source>
        <tissue evidence="3">Whole larvae</tissue>
    </source>
</reference>